<evidence type="ECO:0000313" key="1">
    <source>
        <dbReference type="EMBL" id="NNT71809.1"/>
    </source>
</evidence>
<protein>
    <recommendedName>
        <fullName evidence="3">Lipoprotein</fullName>
    </recommendedName>
</protein>
<name>A0A7Y3VYL5_9FLAO</name>
<proteinExistence type="predicted"/>
<dbReference type="PROSITE" id="PS51257">
    <property type="entry name" value="PROKAR_LIPOPROTEIN"/>
    <property type="match status" value="1"/>
</dbReference>
<sequence length="141" mass="16166">MKNSLIRPLYTFIICCFIISCSKEDCKNTNPIFDESLPENNDYKKELAIQLRLANSEKLTYFLEGYQEKNGQRYLYVAIKGDSLCAKGILSILKEEPKLKGIIENKGKGYIGAELKNLSFKIHQDSSNINFIFKDLDNIID</sequence>
<gene>
    <name evidence="1" type="ORF">HKT18_06220</name>
</gene>
<organism evidence="1 2">
    <name type="scientific">Flavobacterium rivulicola</name>
    <dbReference type="NCBI Taxonomy" id="2732161"/>
    <lineage>
        <taxon>Bacteria</taxon>
        <taxon>Pseudomonadati</taxon>
        <taxon>Bacteroidota</taxon>
        <taxon>Flavobacteriia</taxon>
        <taxon>Flavobacteriales</taxon>
        <taxon>Flavobacteriaceae</taxon>
        <taxon>Flavobacterium</taxon>
    </lineage>
</organism>
<reference evidence="1 2" key="1">
    <citation type="submission" date="2020-05" db="EMBL/GenBank/DDBJ databases">
        <title>Draft genome of Flavobacterium sp. IMCC34852.</title>
        <authorList>
            <person name="Song J."/>
            <person name="Cho J.-C."/>
        </authorList>
    </citation>
    <scope>NUCLEOTIDE SEQUENCE [LARGE SCALE GENOMIC DNA]</scope>
    <source>
        <strain evidence="1 2">IMCC34852</strain>
    </source>
</reference>
<dbReference type="Proteomes" id="UP000536509">
    <property type="component" value="Unassembled WGS sequence"/>
</dbReference>
<dbReference type="RefSeq" id="WP_171221988.1">
    <property type="nucleotide sequence ID" value="NZ_CP121446.1"/>
</dbReference>
<dbReference type="EMBL" id="JABEVX010000002">
    <property type="protein sequence ID" value="NNT71809.1"/>
    <property type="molecule type" value="Genomic_DNA"/>
</dbReference>
<keyword evidence="2" id="KW-1185">Reference proteome</keyword>
<evidence type="ECO:0008006" key="3">
    <source>
        <dbReference type="Google" id="ProtNLM"/>
    </source>
</evidence>
<evidence type="ECO:0000313" key="2">
    <source>
        <dbReference type="Proteomes" id="UP000536509"/>
    </source>
</evidence>
<comment type="caution">
    <text evidence="1">The sequence shown here is derived from an EMBL/GenBank/DDBJ whole genome shotgun (WGS) entry which is preliminary data.</text>
</comment>
<dbReference type="AlphaFoldDB" id="A0A7Y3VYL5"/>
<accession>A0A7Y3VYL5</accession>